<keyword evidence="2 5" id="KW-0812">Transmembrane</keyword>
<sequence length="117" mass="13147">MEKHREKEGAVHHQESKGEKKNIGMAIVAYILFFVPLLTDDKNDPFVRYHVRQGLAFLIAAIIVGIFGTFVPIIGWILFFPLQLILLVIWIMGVVHAAKGEEKPLPIIGKFGEGLKI</sequence>
<dbReference type="EMBL" id="LCFA01000006">
    <property type="protein sequence ID" value="KKS82724.1"/>
    <property type="molecule type" value="Genomic_DNA"/>
</dbReference>
<accession>A0A0G1CBE9</accession>
<keyword evidence="4 5" id="KW-0472">Membrane</keyword>
<evidence type="ECO:0000256" key="3">
    <source>
        <dbReference type="ARBA" id="ARBA00022989"/>
    </source>
</evidence>
<feature type="transmembrane region" description="Helical" evidence="5">
    <location>
        <begin position="78"/>
        <end position="98"/>
    </location>
</feature>
<evidence type="ECO:0008006" key="8">
    <source>
        <dbReference type="Google" id="ProtNLM"/>
    </source>
</evidence>
<gene>
    <name evidence="6" type="ORF">UV58_C0006G0023</name>
</gene>
<feature type="transmembrane region" description="Helical" evidence="5">
    <location>
        <begin position="21"/>
        <end position="39"/>
    </location>
</feature>
<dbReference type="AlphaFoldDB" id="A0A0G1CBE9"/>
<keyword evidence="3 5" id="KW-1133">Transmembrane helix</keyword>
<evidence type="ECO:0000256" key="4">
    <source>
        <dbReference type="ARBA" id="ARBA00023136"/>
    </source>
</evidence>
<feature type="transmembrane region" description="Helical" evidence="5">
    <location>
        <begin position="51"/>
        <end position="71"/>
    </location>
</feature>
<proteinExistence type="predicted"/>
<dbReference type="Proteomes" id="UP000034810">
    <property type="component" value="Unassembled WGS sequence"/>
</dbReference>
<dbReference type="InterPro" id="IPR019109">
    <property type="entry name" value="MamF_MmsF"/>
</dbReference>
<evidence type="ECO:0000256" key="1">
    <source>
        <dbReference type="ARBA" id="ARBA00004141"/>
    </source>
</evidence>
<name>A0A0G1CBE9_9BACT</name>
<comment type="subcellular location">
    <subcellularLocation>
        <location evidence="1">Membrane</location>
        <topology evidence="1">Multi-pass membrane protein</topology>
    </subcellularLocation>
</comment>
<evidence type="ECO:0000256" key="2">
    <source>
        <dbReference type="ARBA" id="ARBA00022692"/>
    </source>
</evidence>
<reference evidence="6 7" key="1">
    <citation type="journal article" date="2015" name="Nature">
        <title>rRNA introns, odd ribosomes, and small enigmatic genomes across a large radiation of phyla.</title>
        <authorList>
            <person name="Brown C.T."/>
            <person name="Hug L.A."/>
            <person name="Thomas B.C."/>
            <person name="Sharon I."/>
            <person name="Castelle C.J."/>
            <person name="Singh A."/>
            <person name="Wilkins M.J."/>
            <person name="Williams K.H."/>
            <person name="Banfield J.F."/>
        </authorList>
    </citation>
    <scope>NUCLEOTIDE SEQUENCE [LARGE SCALE GENOMIC DNA]</scope>
</reference>
<protein>
    <recommendedName>
        <fullName evidence="8">Chloroplast import component protein (Tic20)</fullName>
    </recommendedName>
</protein>
<comment type="caution">
    <text evidence="6">The sequence shown here is derived from an EMBL/GenBank/DDBJ whole genome shotgun (WGS) entry which is preliminary data.</text>
</comment>
<dbReference type="Pfam" id="PF09685">
    <property type="entry name" value="MamF_MmsF"/>
    <property type="match status" value="1"/>
</dbReference>
<evidence type="ECO:0000313" key="7">
    <source>
        <dbReference type="Proteomes" id="UP000034810"/>
    </source>
</evidence>
<evidence type="ECO:0000256" key="5">
    <source>
        <dbReference type="SAM" id="Phobius"/>
    </source>
</evidence>
<evidence type="ECO:0000313" key="6">
    <source>
        <dbReference type="EMBL" id="KKS82724.1"/>
    </source>
</evidence>
<organism evidence="6 7">
    <name type="scientific">Candidatus Wolfebacteria bacterium GW2011_GWC1_43_10</name>
    <dbReference type="NCBI Taxonomy" id="1619011"/>
    <lineage>
        <taxon>Bacteria</taxon>
        <taxon>Candidatus Wolfeibacteriota</taxon>
    </lineage>
</organism>